<keyword evidence="1" id="KW-1133">Transmembrane helix</keyword>
<keyword evidence="3" id="KW-1185">Reference proteome</keyword>
<feature type="transmembrane region" description="Helical" evidence="1">
    <location>
        <begin position="6"/>
        <end position="24"/>
    </location>
</feature>
<gene>
    <name evidence="2" type="ORF">CW354_03525</name>
</gene>
<name>A0A2S7K978_9PROT</name>
<evidence type="ECO:0000313" key="2">
    <source>
        <dbReference type="EMBL" id="PQA89031.1"/>
    </source>
</evidence>
<sequence>MCEFLAGIIGAVVGGAIAIAGQWLKHQWETQEMRNRDEKRKKLLKQMLDKPGPNGWRKMETLSGVIGANRDETARLLTEIDARSSETEGDVWVFIKDKPLP</sequence>
<protein>
    <submittedName>
        <fullName evidence="2">Uncharacterized protein</fullName>
    </submittedName>
</protein>
<organism evidence="2 3">
    <name type="scientific">Hyphococcus luteus</name>
    <dbReference type="NCBI Taxonomy" id="2058213"/>
    <lineage>
        <taxon>Bacteria</taxon>
        <taxon>Pseudomonadati</taxon>
        <taxon>Pseudomonadota</taxon>
        <taxon>Alphaproteobacteria</taxon>
        <taxon>Parvularculales</taxon>
        <taxon>Parvularculaceae</taxon>
        <taxon>Hyphococcus</taxon>
    </lineage>
</organism>
<dbReference type="RefSeq" id="WP_104828669.1">
    <property type="nucleotide sequence ID" value="NZ_PJCH01000003.1"/>
</dbReference>
<keyword evidence="1" id="KW-0812">Transmembrane</keyword>
<reference evidence="2 3" key="1">
    <citation type="submission" date="2017-12" db="EMBL/GenBank/DDBJ databases">
        <authorList>
            <person name="Hurst M.R.H."/>
        </authorList>
    </citation>
    <scope>NUCLEOTIDE SEQUENCE [LARGE SCALE GENOMIC DNA]</scope>
    <source>
        <strain evidence="2 3">SY-3-19</strain>
    </source>
</reference>
<dbReference type="EMBL" id="PJCH01000003">
    <property type="protein sequence ID" value="PQA89031.1"/>
    <property type="molecule type" value="Genomic_DNA"/>
</dbReference>
<accession>A0A2S7K978</accession>
<dbReference type="Proteomes" id="UP000239504">
    <property type="component" value="Unassembled WGS sequence"/>
</dbReference>
<proteinExistence type="predicted"/>
<keyword evidence="1" id="KW-0472">Membrane</keyword>
<evidence type="ECO:0000256" key="1">
    <source>
        <dbReference type="SAM" id="Phobius"/>
    </source>
</evidence>
<dbReference type="OrthoDB" id="8481277at2"/>
<comment type="caution">
    <text evidence="2">The sequence shown here is derived from an EMBL/GenBank/DDBJ whole genome shotgun (WGS) entry which is preliminary data.</text>
</comment>
<evidence type="ECO:0000313" key="3">
    <source>
        <dbReference type="Proteomes" id="UP000239504"/>
    </source>
</evidence>
<dbReference type="AlphaFoldDB" id="A0A2S7K978"/>